<dbReference type="GO" id="GO:0045892">
    <property type="term" value="P:negative regulation of DNA-templated transcription"/>
    <property type="evidence" value="ECO:0007669"/>
    <property type="project" value="InterPro"/>
</dbReference>
<dbReference type="Gene3D" id="1.10.357.10">
    <property type="entry name" value="Tetracycline Repressor, domain 2"/>
    <property type="match status" value="1"/>
</dbReference>
<dbReference type="PANTHER" id="PTHR30055">
    <property type="entry name" value="HTH-TYPE TRANSCRIPTIONAL REGULATOR RUTR"/>
    <property type="match status" value="1"/>
</dbReference>
<evidence type="ECO:0000313" key="7">
    <source>
        <dbReference type="Proteomes" id="UP000655751"/>
    </source>
</evidence>
<proteinExistence type="predicted"/>
<comment type="caution">
    <text evidence="6">The sequence shown here is derived from an EMBL/GenBank/DDBJ whole genome shotgun (WGS) entry which is preliminary data.</text>
</comment>
<dbReference type="PROSITE" id="PS50977">
    <property type="entry name" value="HTH_TETR_2"/>
    <property type="match status" value="1"/>
</dbReference>
<evidence type="ECO:0000313" key="6">
    <source>
        <dbReference type="EMBL" id="MBH0779821.1"/>
    </source>
</evidence>
<evidence type="ECO:0000256" key="2">
    <source>
        <dbReference type="ARBA" id="ARBA00023125"/>
    </source>
</evidence>
<dbReference type="Proteomes" id="UP000655751">
    <property type="component" value="Unassembled WGS sequence"/>
</dbReference>
<organism evidence="6 7">
    <name type="scientific">Nocardia bovistercoris</name>
    <dbReference type="NCBI Taxonomy" id="2785916"/>
    <lineage>
        <taxon>Bacteria</taxon>
        <taxon>Bacillati</taxon>
        <taxon>Actinomycetota</taxon>
        <taxon>Actinomycetes</taxon>
        <taxon>Mycobacteriales</taxon>
        <taxon>Nocardiaceae</taxon>
        <taxon>Nocardia</taxon>
    </lineage>
</organism>
<evidence type="ECO:0000259" key="5">
    <source>
        <dbReference type="PROSITE" id="PS50977"/>
    </source>
</evidence>
<evidence type="ECO:0000256" key="1">
    <source>
        <dbReference type="ARBA" id="ARBA00023015"/>
    </source>
</evidence>
<dbReference type="AlphaFoldDB" id="A0A931IG76"/>
<dbReference type="GO" id="GO:0000976">
    <property type="term" value="F:transcription cis-regulatory region binding"/>
    <property type="evidence" value="ECO:0007669"/>
    <property type="project" value="TreeGrafter"/>
</dbReference>
<feature type="domain" description="HTH tetR-type" evidence="5">
    <location>
        <begin position="20"/>
        <end position="80"/>
    </location>
</feature>
<feature type="DNA-binding region" description="H-T-H motif" evidence="4">
    <location>
        <begin position="43"/>
        <end position="62"/>
    </location>
</feature>
<gene>
    <name evidence="6" type="ORF">IT779_26460</name>
</gene>
<dbReference type="SUPFAM" id="SSF48498">
    <property type="entry name" value="Tetracyclin repressor-like, C-terminal domain"/>
    <property type="match status" value="1"/>
</dbReference>
<dbReference type="InterPro" id="IPR036271">
    <property type="entry name" value="Tet_transcr_reg_TetR-rel_C_sf"/>
</dbReference>
<keyword evidence="1" id="KW-0805">Transcription regulation</keyword>
<dbReference type="PROSITE" id="PS01081">
    <property type="entry name" value="HTH_TETR_1"/>
    <property type="match status" value="1"/>
</dbReference>
<evidence type="ECO:0000256" key="3">
    <source>
        <dbReference type="ARBA" id="ARBA00023163"/>
    </source>
</evidence>
<dbReference type="SUPFAM" id="SSF46689">
    <property type="entry name" value="Homeodomain-like"/>
    <property type="match status" value="1"/>
</dbReference>
<reference evidence="6" key="1">
    <citation type="submission" date="2020-11" db="EMBL/GenBank/DDBJ databases">
        <title>Nocardia NEAU-351.nov., a novel actinomycete isolated from the cow dung.</title>
        <authorList>
            <person name="Zhang X."/>
        </authorList>
    </citation>
    <scope>NUCLEOTIDE SEQUENCE</scope>
    <source>
        <strain evidence="6">NEAU-351</strain>
    </source>
</reference>
<keyword evidence="7" id="KW-1185">Reference proteome</keyword>
<dbReference type="InterPro" id="IPR004111">
    <property type="entry name" value="Repressor_TetR_C"/>
</dbReference>
<dbReference type="InterPro" id="IPR001647">
    <property type="entry name" value="HTH_TetR"/>
</dbReference>
<name>A0A931IG76_9NOCA</name>
<dbReference type="GO" id="GO:0003700">
    <property type="term" value="F:DNA-binding transcription factor activity"/>
    <property type="evidence" value="ECO:0007669"/>
    <property type="project" value="TreeGrafter"/>
</dbReference>
<dbReference type="EMBL" id="JADMLG010000012">
    <property type="protein sequence ID" value="MBH0779821.1"/>
    <property type="molecule type" value="Genomic_DNA"/>
</dbReference>
<dbReference type="PANTHER" id="PTHR30055:SF151">
    <property type="entry name" value="TRANSCRIPTIONAL REGULATORY PROTEIN"/>
    <property type="match status" value="1"/>
</dbReference>
<dbReference type="RefSeq" id="WP_196152132.1">
    <property type="nucleotide sequence ID" value="NZ_JADMLG010000012.1"/>
</dbReference>
<dbReference type="Gene3D" id="1.10.10.60">
    <property type="entry name" value="Homeodomain-like"/>
    <property type="match status" value="1"/>
</dbReference>
<dbReference type="InterPro" id="IPR023772">
    <property type="entry name" value="DNA-bd_HTH_TetR-type_CS"/>
</dbReference>
<dbReference type="InterPro" id="IPR009057">
    <property type="entry name" value="Homeodomain-like_sf"/>
</dbReference>
<dbReference type="Pfam" id="PF02909">
    <property type="entry name" value="TetR_C_1"/>
    <property type="match status" value="1"/>
</dbReference>
<dbReference type="Pfam" id="PF00440">
    <property type="entry name" value="TetR_N"/>
    <property type="match status" value="1"/>
</dbReference>
<sequence length="248" mass="27077">MSKQFSSVWTREPRQARASGLDREQIVAAAMEILDAEGLAALSMRKLGAALDAGATSLYWHVATKDELLELVLDEFWGTLDILEPEQASWREVVTSFAHGLRHAMIAHPWSASLVGHLPSMGPNSLRLTDRLRRTFVRAGFTGIDVYLASGTVMCFVLGQVIPEIAWRTTLGGDDDARDALIEQTLELAGDYPEMVAEYRAAPPIHDATAREIAFDFGLVCALDGLAARLRQPGENYGASTESTSHHG</sequence>
<keyword evidence="2 4" id="KW-0238">DNA-binding</keyword>
<keyword evidence="3" id="KW-0804">Transcription</keyword>
<dbReference type="InterPro" id="IPR050109">
    <property type="entry name" value="HTH-type_TetR-like_transc_reg"/>
</dbReference>
<accession>A0A931IG76</accession>
<protein>
    <submittedName>
        <fullName evidence="6">TetR/AcrR family transcriptional regulator C-terminal domain-containing protein</fullName>
    </submittedName>
</protein>
<evidence type="ECO:0000256" key="4">
    <source>
        <dbReference type="PROSITE-ProRule" id="PRU00335"/>
    </source>
</evidence>